<name>A0ABW5D3J5_9BACT</name>
<evidence type="ECO:0000313" key="1">
    <source>
        <dbReference type="EMBL" id="MFD2248148.1"/>
    </source>
</evidence>
<evidence type="ECO:0000313" key="2">
    <source>
        <dbReference type="Proteomes" id="UP001597374"/>
    </source>
</evidence>
<gene>
    <name evidence="1" type="ORF">ACFSKP_17910</name>
</gene>
<dbReference type="Proteomes" id="UP001597374">
    <property type="component" value="Unassembled WGS sequence"/>
</dbReference>
<accession>A0ABW5D3J5</accession>
<proteinExistence type="predicted"/>
<reference evidence="2" key="1">
    <citation type="journal article" date="2019" name="Int. J. Syst. Evol. Microbiol.">
        <title>The Global Catalogue of Microorganisms (GCM) 10K type strain sequencing project: providing services to taxonomists for standard genome sequencing and annotation.</title>
        <authorList>
            <consortium name="The Broad Institute Genomics Platform"/>
            <consortium name="The Broad Institute Genome Sequencing Center for Infectious Disease"/>
            <person name="Wu L."/>
            <person name="Ma J."/>
        </authorList>
    </citation>
    <scope>NUCLEOTIDE SEQUENCE [LARGE SCALE GENOMIC DNA]</scope>
    <source>
        <strain evidence="2">CGMCC 4.1782</strain>
    </source>
</reference>
<evidence type="ECO:0008006" key="3">
    <source>
        <dbReference type="Google" id="ProtNLM"/>
    </source>
</evidence>
<comment type="caution">
    <text evidence="1">The sequence shown here is derived from an EMBL/GenBank/DDBJ whole genome shotgun (WGS) entry which is preliminary data.</text>
</comment>
<dbReference type="RefSeq" id="WP_250431920.1">
    <property type="nucleotide sequence ID" value="NZ_JALPRR010000004.1"/>
</dbReference>
<protein>
    <recommendedName>
        <fullName evidence="3">HTH OST-type domain-containing protein</fullName>
    </recommendedName>
</protein>
<sequence length="89" mass="10387">MQELHSEAENIENLAQVIMDAFREMDIQAGNVLSYQELYPYLQERYPKYKDVQKEAEQHLTKLSYVNPAPDGLMLTQVGHKSLTEEEQE</sequence>
<dbReference type="EMBL" id="JBHUIM010000003">
    <property type="protein sequence ID" value="MFD2248148.1"/>
    <property type="molecule type" value="Genomic_DNA"/>
</dbReference>
<organism evidence="1 2">
    <name type="scientific">Pontibacter ruber</name>
    <dbReference type="NCBI Taxonomy" id="1343895"/>
    <lineage>
        <taxon>Bacteria</taxon>
        <taxon>Pseudomonadati</taxon>
        <taxon>Bacteroidota</taxon>
        <taxon>Cytophagia</taxon>
        <taxon>Cytophagales</taxon>
        <taxon>Hymenobacteraceae</taxon>
        <taxon>Pontibacter</taxon>
    </lineage>
</organism>
<keyword evidence="2" id="KW-1185">Reference proteome</keyword>